<gene>
    <name evidence="1" type="ORF">YS_M60-F11.024</name>
</gene>
<reference evidence="1" key="1">
    <citation type="journal article" date="2007" name="Science">
        <title>Candidatus Chloracidobacterium thermophilum: an aerobic phototrophic Acidobacterium.</title>
        <authorList>
            <person name="Bryant D.A."/>
            <person name="Costas A.M."/>
            <person name="Maresca J.A."/>
            <person name="Chew A.G."/>
            <person name="Klatt C.G."/>
            <person name="Bateson M.M."/>
            <person name="Tallon L.J."/>
            <person name="Hostetler J."/>
            <person name="Nelson W.C."/>
            <person name="Heidelberg J.F."/>
            <person name="Ward D.M."/>
        </authorList>
    </citation>
    <scope>NUCLEOTIDE SEQUENCE</scope>
</reference>
<dbReference type="EMBL" id="EF531339">
    <property type="protein sequence ID" value="ABV27406.1"/>
    <property type="molecule type" value="Genomic_DNA"/>
</dbReference>
<organism evidence="1">
    <name type="scientific">Chloracidobacterium thermophilum</name>
    <dbReference type="NCBI Taxonomy" id="458033"/>
    <lineage>
        <taxon>Bacteria</taxon>
        <taxon>Pseudomonadati</taxon>
        <taxon>Acidobacteriota</taxon>
        <taxon>Terriglobia</taxon>
        <taxon>Terriglobales</taxon>
        <taxon>Acidobacteriaceae</taxon>
        <taxon>Chloracidobacterium</taxon>
    </lineage>
</organism>
<protein>
    <submittedName>
        <fullName evidence="1">Uncharacterized protein</fullName>
    </submittedName>
</protein>
<accession>A8DJD1</accession>
<evidence type="ECO:0000313" key="1">
    <source>
        <dbReference type="EMBL" id="ABV27406.1"/>
    </source>
</evidence>
<sequence length="49" mass="5022">MCACAFDNIPSSGWAFQEADSVKQASLPTATCVPGGGKAFNPALFETAL</sequence>
<proteinExistence type="predicted"/>
<name>A8DJD1_9BACT</name>
<dbReference type="AlphaFoldDB" id="A8DJD1"/>